<dbReference type="EMBL" id="JAJKBJ010000010">
    <property type="protein sequence ID" value="MCL9684428.1"/>
    <property type="molecule type" value="Genomic_DNA"/>
</dbReference>
<evidence type="ECO:0000313" key="11">
    <source>
        <dbReference type="EMBL" id="MCL9684428.1"/>
    </source>
</evidence>
<keyword evidence="7 10" id="KW-0812">Transmembrane</keyword>
<keyword evidence="6" id="KW-1003">Cell membrane</keyword>
<keyword evidence="12" id="KW-1185">Reference proteome</keyword>
<evidence type="ECO:0000256" key="6">
    <source>
        <dbReference type="ARBA" id="ARBA00022475"/>
    </source>
</evidence>
<reference evidence="11" key="1">
    <citation type="submission" date="2021-11" db="EMBL/GenBank/DDBJ databases">
        <title>Legionella maioricencis sp. nov., a new species isolated from hot water samples in Mallorca.</title>
        <authorList>
            <person name="Crespi S."/>
            <person name="Drasar V."/>
            <person name="Salva-Serra F."/>
            <person name="Jaen-Luchoro D."/>
            <person name="Pineiro-Iglesias B."/>
            <person name="Aliaga F."/>
            <person name="Fernandez-Juarez V."/>
            <person name="Coll G."/>
            <person name="Moore E.R.B."/>
            <person name="Bennasar-Figueras A."/>
        </authorList>
    </citation>
    <scope>NUCLEOTIDE SEQUENCE</scope>
    <source>
        <strain evidence="11">HCPI-6</strain>
    </source>
</reference>
<comment type="subcellular location">
    <subcellularLocation>
        <location evidence="2">Cell membrane</location>
        <topology evidence="2">Multi-pass membrane protein</topology>
    </subcellularLocation>
</comment>
<comment type="caution">
    <text evidence="11">The sequence shown here is derived from an EMBL/GenBank/DDBJ whole genome shotgun (WGS) entry which is preliminary data.</text>
</comment>
<comment type="similarity">
    <text evidence="3">Belongs to the nicotinamide ribonucleoside (NR) uptake permease (TC 4.B.1) family.</text>
</comment>
<feature type="transmembrane region" description="Helical" evidence="10">
    <location>
        <begin position="44"/>
        <end position="64"/>
    </location>
</feature>
<keyword evidence="8 10" id="KW-1133">Transmembrane helix</keyword>
<name>A0A9X2ID59_9GAMM</name>
<evidence type="ECO:0000313" key="12">
    <source>
        <dbReference type="Proteomes" id="UP001139721"/>
    </source>
</evidence>
<dbReference type="GO" id="GO:0005886">
    <property type="term" value="C:plasma membrane"/>
    <property type="evidence" value="ECO:0007669"/>
    <property type="project" value="UniProtKB-SubCell"/>
</dbReference>
<gene>
    <name evidence="11" type="primary">pnuC</name>
    <name evidence="11" type="ORF">LOX96_10010</name>
</gene>
<keyword evidence="9 10" id="KW-0472">Membrane</keyword>
<evidence type="ECO:0000256" key="7">
    <source>
        <dbReference type="ARBA" id="ARBA00022692"/>
    </source>
</evidence>
<evidence type="ECO:0000256" key="1">
    <source>
        <dbReference type="ARBA" id="ARBA00002672"/>
    </source>
</evidence>
<sequence length="209" mass="24397">MFFDLLGALISLISTYYFIRLNSKAWPVGMIATILNSWLYWHKGIYADMLLEFFYFLSMVYGWYKWQKKMPQDSATTQTSFGYLKPLQWLSLGLLFALIFISIRYLLETFTHSTVAFLDATTTSLSLVAQWLMCHKIIMTWILWFITDALYAAMYLSKNLPFHSILMVIYTGMAIAGYLAWARRYKKILSASQPNRAGLNPHWKDQTLV</sequence>
<protein>
    <recommendedName>
        <fullName evidence="4">Nicotinamide riboside transporter PnuC</fullName>
    </recommendedName>
</protein>
<proteinExistence type="inferred from homology"/>
<organism evidence="11 12">
    <name type="scientific">Legionella maioricensis</name>
    <dbReference type="NCBI Taxonomy" id="2896528"/>
    <lineage>
        <taxon>Bacteria</taxon>
        <taxon>Pseudomonadati</taxon>
        <taxon>Pseudomonadota</taxon>
        <taxon>Gammaproteobacteria</taxon>
        <taxon>Legionellales</taxon>
        <taxon>Legionellaceae</taxon>
        <taxon>Legionella</taxon>
    </lineage>
</organism>
<evidence type="ECO:0000256" key="3">
    <source>
        <dbReference type="ARBA" id="ARBA00006669"/>
    </source>
</evidence>
<dbReference type="Pfam" id="PF04973">
    <property type="entry name" value="NMN_transporter"/>
    <property type="match status" value="1"/>
</dbReference>
<accession>A0A9X2ID59</accession>
<feature type="transmembrane region" description="Helical" evidence="10">
    <location>
        <begin position="162"/>
        <end position="181"/>
    </location>
</feature>
<keyword evidence="5" id="KW-0813">Transport</keyword>
<evidence type="ECO:0000256" key="5">
    <source>
        <dbReference type="ARBA" id="ARBA00022448"/>
    </source>
</evidence>
<comment type="function">
    <text evidence="1">Required for nicotinamide riboside transport across the inner membrane.</text>
</comment>
<dbReference type="PANTHER" id="PTHR36122">
    <property type="entry name" value="NICOTINAMIDE RIBOSIDE TRANSPORTER PNUC"/>
    <property type="match status" value="1"/>
</dbReference>
<feature type="transmembrane region" description="Helical" evidence="10">
    <location>
        <begin position="6"/>
        <end position="23"/>
    </location>
</feature>
<evidence type="ECO:0000256" key="4">
    <source>
        <dbReference type="ARBA" id="ARBA00017522"/>
    </source>
</evidence>
<evidence type="ECO:0000256" key="2">
    <source>
        <dbReference type="ARBA" id="ARBA00004651"/>
    </source>
</evidence>
<evidence type="ECO:0000256" key="10">
    <source>
        <dbReference type="SAM" id="Phobius"/>
    </source>
</evidence>
<dbReference type="Proteomes" id="UP001139721">
    <property type="component" value="Unassembled WGS sequence"/>
</dbReference>
<evidence type="ECO:0000256" key="8">
    <source>
        <dbReference type="ARBA" id="ARBA00022989"/>
    </source>
</evidence>
<evidence type="ECO:0000256" key="9">
    <source>
        <dbReference type="ARBA" id="ARBA00023136"/>
    </source>
</evidence>
<dbReference type="GO" id="GO:0034257">
    <property type="term" value="F:nicotinamide riboside transmembrane transporter activity"/>
    <property type="evidence" value="ECO:0007669"/>
    <property type="project" value="InterPro"/>
</dbReference>
<dbReference type="NCBIfam" id="TIGR01528">
    <property type="entry name" value="NMN_trans_PnuC"/>
    <property type="match status" value="1"/>
</dbReference>
<dbReference type="InterPro" id="IPR006419">
    <property type="entry name" value="NMN_transpt_PnuC"/>
</dbReference>
<feature type="transmembrane region" description="Helical" evidence="10">
    <location>
        <begin position="87"/>
        <end position="107"/>
    </location>
</feature>
<dbReference type="AlphaFoldDB" id="A0A9X2ID59"/>
<dbReference type="PANTHER" id="PTHR36122:SF2">
    <property type="entry name" value="NICOTINAMIDE RIBOSIDE TRANSPORTER PNUC"/>
    <property type="match status" value="1"/>
</dbReference>
<dbReference type="RefSeq" id="WP_250421770.1">
    <property type="nucleotide sequence ID" value="NZ_JAJKBJ010000010.1"/>
</dbReference>